<dbReference type="AlphaFoldDB" id="A0A2A5S0G3"/>
<sequence length="116" mass="13493">MNLLTIEKDRLIIEPKGLDKIWSFTNKIEIPFKNIISVSIDKKITNERKGIRLLGLATFSKWSGTFISKKEKNFWNVTRTETPIVIALRNEKFKRLIIGVANAEEWAIKLNRLVTH</sequence>
<dbReference type="STRING" id="1348632.GCA_001591745_00812"/>
<reference evidence="2 3" key="1">
    <citation type="submission" date="2014-12" db="EMBL/GenBank/DDBJ databases">
        <title>Draft genome sequences of 10 type strains of Lactococcus.</title>
        <authorList>
            <person name="Sun Z."/>
            <person name="Zhong Z."/>
            <person name="Liu W."/>
            <person name="Zhang W."/>
            <person name="Zhang H."/>
        </authorList>
    </citation>
    <scope>NUCLEOTIDE SEQUENCE [LARGE SCALE GENOMIC DNA]</scope>
    <source>
        <strain evidence="2 3">DSM 20686</strain>
    </source>
</reference>
<feature type="domain" description="Bacterial Pleckstrin homology" evidence="1">
    <location>
        <begin position="12"/>
        <end position="105"/>
    </location>
</feature>
<dbReference type="OrthoDB" id="530515at2"/>
<dbReference type="EMBL" id="JXJX01000006">
    <property type="protein sequence ID" value="PCS06971.1"/>
    <property type="molecule type" value="Genomic_DNA"/>
</dbReference>
<dbReference type="Proteomes" id="UP000242246">
    <property type="component" value="Unassembled WGS sequence"/>
</dbReference>
<evidence type="ECO:0000313" key="2">
    <source>
        <dbReference type="EMBL" id="PCS06971.1"/>
    </source>
</evidence>
<dbReference type="InterPro" id="IPR027783">
    <property type="entry name" value="Bacterial_PH-related"/>
</dbReference>
<evidence type="ECO:0000313" key="3">
    <source>
        <dbReference type="Proteomes" id="UP000242246"/>
    </source>
</evidence>
<dbReference type="Pfam" id="PF10882">
    <property type="entry name" value="bPH_5"/>
    <property type="match status" value="1"/>
</dbReference>
<evidence type="ECO:0000259" key="1">
    <source>
        <dbReference type="Pfam" id="PF10882"/>
    </source>
</evidence>
<organism evidence="2 3">
    <name type="scientific">Pseudolactococcus plantarum</name>
    <dbReference type="NCBI Taxonomy" id="1365"/>
    <lineage>
        <taxon>Bacteria</taxon>
        <taxon>Bacillati</taxon>
        <taxon>Bacillota</taxon>
        <taxon>Bacilli</taxon>
        <taxon>Lactobacillales</taxon>
        <taxon>Streptococcaceae</taxon>
        <taxon>Pseudolactococcus</taxon>
    </lineage>
</organism>
<keyword evidence="3" id="KW-1185">Reference proteome</keyword>
<protein>
    <recommendedName>
        <fullName evidence="1">Bacterial Pleckstrin homology domain-containing protein</fullName>
    </recommendedName>
</protein>
<name>A0A2A5S0G3_9LACT</name>
<dbReference type="RefSeq" id="WP_068161912.1">
    <property type="nucleotide sequence ID" value="NZ_JXJX01000006.1"/>
</dbReference>
<gene>
    <name evidence="2" type="ORF">RU87_GL001431</name>
</gene>
<comment type="caution">
    <text evidence="2">The sequence shown here is derived from an EMBL/GenBank/DDBJ whole genome shotgun (WGS) entry which is preliminary data.</text>
</comment>
<proteinExistence type="predicted"/>
<accession>A0A2A5S0G3</accession>